<feature type="transmembrane region" description="Helical" evidence="1">
    <location>
        <begin position="20"/>
        <end position="42"/>
    </location>
</feature>
<dbReference type="EMBL" id="MAQB02000001">
    <property type="protein sequence ID" value="OFJ47974.1"/>
    <property type="molecule type" value="Genomic_DNA"/>
</dbReference>
<proteinExistence type="predicted"/>
<reference evidence="2 3" key="1">
    <citation type="submission" date="2016-10" db="EMBL/GenBank/DDBJ databases">
        <title>Updated version of Genome Assembly of Janthinobacterium lividum ERGS5:01.</title>
        <authorList>
            <person name="Kumar R."/>
            <person name="Acharya V."/>
            <person name="Singh D."/>
        </authorList>
    </citation>
    <scope>NUCLEOTIDE SEQUENCE [LARGE SCALE GENOMIC DNA]</scope>
    <source>
        <strain evidence="2 3">ERGS5:01</strain>
    </source>
</reference>
<accession>A0A1E8PQE8</accession>
<keyword evidence="1" id="KW-0812">Transmembrane</keyword>
<protein>
    <recommendedName>
        <fullName evidence="4">Transmembrane protein</fullName>
    </recommendedName>
</protein>
<comment type="caution">
    <text evidence="2">The sequence shown here is derived from an EMBL/GenBank/DDBJ whole genome shotgun (WGS) entry which is preliminary data.</text>
</comment>
<sequence length="197" mass="21467">MIAIEINLLRLRAQLLLRRLGAPACLAVALLALGAAAWVWAWQQRAMAAQLEARPLPQPSLAVATAAAAAPATASENMARFYAALGQQRHAEQQVKQLFDLAAKNGLVLAQGEYKSGYDKASRVTTWQVTLPLKGSYTAVWQFALQALRAMPFASLDELSFRREQIADTQLEARLRLTFYLADTLADTLSDSVGEAP</sequence>
<evidence type="ECO:0008006" key="4">
    <source>
        <dbReference type="Google" id="ProtNLM"/>
    </source>
</evidence>
<dbReference type="AlphaFoldDB" id="A0A1E8PQE8"/>
<evidence type="ECO:0000313" key="2">
    <source>
        <dbReference type="EMBL" id="OFJ47974.1"/>
    </source>
</evidence>
<evidence type="ECO:0000256" key="1">
    <source>
        <dbReference type="SAM" id="Phobius"/>
    </source>
</evidence>
<name>A0A1E8PQE8_9BURK</name>
<gene>
    <name evidence="2" type="ORF">BA896_002255</name>
</gene>
<keyword evidence="1" id="KW-1133">Transmembrane helix</keyword>
<organism evidence="2 3">
    <name type="scientific">Janthinobacterium lividum</name>
    <dbReference type="NCBI Taxonomy" id="29581"/>
    <lineage>
        <taxon>Bacteria</taxon>
        <taxon>Pseudomonadati</taxon>
        <taxon>Pseudomonadota</taxon>
        <taxon>Betaproteobacteria</taxon>
        <taxon>Burkholderiales</taxon>
        <taxon>Oxalobacteraceae</taxon>
        <taxon>Janthinobacterium</taxon>
    </lineage>
</organism>
<dbReference type="Proteomes" id="UP000092634">
    <property type="component" value="Unassembled WGS sequence"/>
</dbReference>
<evidence type="ECO:0000313" key="3">
    <source>
        <dbReference type="Proteomes" id="UP000092634"/>
    </source>
</evidence>
<keyword evidence="1" id="KW-0472">Membrane</keyword>